<accession>A0A378TGU3</accession>
<gene>
    <name evidence="1" type="ORF">NCTC10821_03549</name>
</gene>
<keyword evidence="2" id="KW-1185">Reference proteome</keyword>
<dbReference type="PANTHER" id="PTHR34309">
    <property type="entry name" value="SLR1406 PROTEIN"/>
    <property type="match status" value="1"/>
</dbReference>
<dbReference type="RefSeq" id="WP_115279328.1">
    <property type="nucleotide sequence ID" value="NZ_AP022600.1"/>
</dbReference>
<reference evidence="1 2" key="1">
    <citation type="submission" date="2018-06" db="EMBL/GenBank/DDBJ databases">
        <authorList>
            <consortium name="Pathogen Informatics"/>
            <person name="Doyle S."/>
        </authorList>
    </citation>
    <scope>NUCLEOTIDE SEQUENCE [LARGE SCALE GENOMIC DNA]</scope>
    <source>
        <strain evidence="1 2">NCTC10821</strain>
    </source>
</reference>
<dbReference type="PANTHER" id="PTHR34309:SF1">
    <property type="entry name" value="PROTEIN GLCG"/>
    <property type="match status" value="1"/>
</dbReference>
<organism evidence="1 2">
    <name type="scientific">Mycolicibacterium tokaiense</name>
    <dbReference type="NCBI Taxonomy" id="39695"/>
    <lineage>
        <taxon>Bacteria</taxon>
        <taxon>Bacillati</taxon>
        <taxon>Actinomycetota</taxon>
        <taxon>Actinomycetes</taxon>
        <taxon>Mycobacteriales</taxon>
        <taxon>Mycobacteriaceae</taxon>
        <taxon>Mycolicibacterium</taxon>
    </lineage>
</organism>
<dbReference type="InterPro" id="IPR038084">
    <property type="entry name" value="PduO/GlcC-like_sf"/>
</dbReference>
<dbReference type="Gene3D" id="3.30.450.150">
    <property type="entry name" value="Haem-degrading domain"/>
    <property type="match status" value="1"/>
</dbReference>
<dbReference type="Pfam" id="PF03928">
    <property type="entry name" value="HbpS-like"/>
    <property type="match status" value="1"/>
</dbReference>
<dbReference type="OrthoDB" id="9778896at2"/>
<sequence length="142" mass="14398">MTTVSFTSSTITLAAANSAIEAGLAKAREMGIAVTIAVTDPNGVLKAYQRMESASVLSTDVAVAKARTAATSGFNTGEFFEFIRTDPALLHGMTNVPGYAVFGGGEQITLADLGVIGAVGVSGAHYSQDEQVALAAVKAVTA</sequence>
<name>A0A378TGU3_9MYCO</name>
<dbReference type="Proteomes" id="UP000254978">
    <property type="component" value="Unassembled WGS sequence"/>
</dbReference>
<dbReference type="InterPro" id="IPR005624">
    <property type="entry name" value="PduO/GlcC-like"/>
</dbReference>
<dbReference type="AlphaFoldDB" id="A0A378TGU3"/>
<dbReference type="EMBL" id="UGQT01000001">
    <property type="protein sequence ID" value="STZ60011.1"/>
    <property type="molecule type" value="Genomic_DNA"/>
</dbReference>
<evidence type="ECO:0000313" key="1">
    <source>
        <dbReference type="EMBL" id="STZ60011.1"/>
    </source>
</evidence>
<dbReference type="SUPFAM" id="SSF143744">
    <property type="entry name" value="GlcG-like"/>
    <property type="match status" value="1"/>
</dbReference>
<dbReference type="InterPro" id="IPR052517">
    <property type="entry name" value="GlcG_carb_metab_protein"/>
</dbReference>
<evidence type="ECO:0000313" key="2">
    <source>
        <dbReference type="Proteomes" id="UP000254978"/>
    </source>
</evidence>
<proteinExistence type="predicted"/>
<protein>
    <submittedName>
        <fullName evidence="1">Protein glcG</fullName>
    </submittedName>
</protein>